<dbReference type="InterPro" id="IPR036544">
    <property type="entry name" value="QCR7_sf"/>
</dbReference>
<evidence type="ECO:0000256" key="6">
    <source>
        <dbReference type="ARBA" id="ARBA00022982"/>
    </source>
</evidence>
<evidence type="ECO:0000256" key="9">
    <source>
        <dbReference type="ARBA" id="ARBA00031684"/>
    </source>
</evidence>
<gene>
    <name evidence="10" type="ORF">DB88DRAFT_360781</name>
</gene>
<dbReference type="SUPFAM" id="SSF81524">
    <property type="entry name" value="14 kDa protein of cytochrome bc1 complex (Ubiquinol-cytochrome c reductase)"/>
    <property type="match status" value="1"/>
</dbReference>
<dbReference type="InterPro" id="IPR003197">
    <property type="entry name" value="QCR7"/>
</dbReference>
<evidence type="ECO:0000256" key="4">
    <source>
        <dbReference type="ARBA" id="ARBA00022660"/>
    </source>
</evidence>
<comment type="similarity">
    <text evidence="2">Belongs to the UQCRB/QCR7 family.</text>
</comment>
<evidence type="ECO:0000256" key="1">
    <source>
        <dbReference type="ARBA" id="ARBA00004443"/>
    </source>
</evidence>
<evidence type="ECO:0000256" key="5">
    <source>
        <dbReference type="ARBA" id="ARBA00022792"/>
    </source>
</evidence>
<dbReference type="Gene3D" id="1.10.1090.10">
    <property type="entry name" value="Cytochrome b-c1 complex subunit 7"/>
    <property type="match status" value="1"/>
</dbReference>
<evidence type="ECO:0000256" key="3">
    <source>
        <dbReference type="ARBA" id="ARBA00022448"/>
    </source>
</evidence>
<evidence type="ECO:0000256" key="8">
    <source>
        <dbReference type="ARBA" id="ARBA00023136"/>
    </source>
</evidence>
<dbReference type="FunFam" id="1.10.1090.10:FF:000001">
    <property type="entry name" value="Cytochrome b-c1 complex subunit 7"/>
    <property type="match status" value="1"/>
</dbReference>
<evidence type="ECO:0000313" key="10">
    <source>
        <dbReference type="EMBL" id="KAK1922590.1"/>
    </source>
</evidence>
<sequence>MLGGALGISLAPIIKQKMPGLAKMLKPVASAYTHIAGYRQMGLKYDDLIVEEREDVQKALGRLSARESYDRAFRHRVAFQQSILHKNLPKSQWVKKEDDKRYLKDLIRQVEQEDKERAEWDAITVERVRKH</sequence>
<comment type="caution">
    <text evidence="10">The sequence shown here is derived from an EMBL/GenBank/DDBJ whole genome shotgun (WGS) entry which is preliminary data.</text>
</comment>
<keyword evidence="4" id="KW-0679">Respiratory chain</keyword>
<dbReference type="GO" id="GO:0005743">
    <property type="term" value="C:mitochondrial inner membrane"/>
    <property type="evidence" value="ECO:0007669"/>
    <property type="project" value="UniProtKB-SubCell"/>
</dbReference>
<evidence type="ECO:0000256" key="2">
    <source>
        <dbReference type="ARBA" id="ARBA00008554"/>
    </source>
</evidence>
<reference evidence="10" key="1">
    <citation type="submission" date="2023-02" db="EMBL/GenBank/DDBJ databases">
        <title>Identification and recombinant expression of a fungal hydrolase from Papiliotrema laurentii that hydrolyzes apple cutin and clears colloidal polyester polyurethane.</title>
        <authorList>
            <consortium name="DOE Joint Genome Institute"/>
            <person name="Roman V.A."/>
            <person name="Bojanowski C."/>
            <person name="Crable B.R."/>
            <person name="Wagner D.N."/>
            <person name="Hung C.S."/>
            <person name="Nadeau L.J."/>
            <person name="Schratz L."/>
            <person name="Haridas S."/>
            <person name="Pangilinan J."/>
            <person name="Lipzen A."/>
            <person name="Na H."/>
            <person name="Yan M."/>
            <person name="Ng V."/>
            <person name="Grigoriev I.V."/>
            <person name="Spatafora J.W."/>
            <person name="Barlow D."/>
            <person name="Biffinger J."/>
            <person name="Kelley-Loughnane N."/>
            <person name="Varaljay V.A."/>
            <person name="Crookes-Goodson W.J."/>
        </authorList>
    </citation>
    <scope>NUCLEOTIDE SEQUENCE</scope>
    <source>
        <strain evidence="10">5307AH</strain>
    </source>
</reference>
<name>A0AAD9CY52_PAPLA</name>
<dbReference type="GO" id="GO:0045275">
    <property type="term" value="C:respiratory chain complex III"/>
    <property type="evidence" value="ECO:0007669"/>
    <property type="project" value="InterPro"/>
</dbReference>
<accession>A0AAD9CY52</accession>
<dbReference type="Proteomes" id="UP001182556">
    <property type="component" value="Unassembled WGS sequence"/>
</dbReference>
<proteinExistence type="inferred from homology"/>
<keyword evidence="6" id="KW-0249">Electron transport</keyword>
<keyword evidence="8" id="KW-0472">Membrane</keyword>
<evidence type="ECO:0000256" key="7">
    <source>
        <dbReference type="ARBA" id="ARBA00023128"/>
    </source>
</evidence>
<dbReference type="AlphaFoldDB" id="A0AAD9CY52"/>
<dbReference type="EMBL" id="JAODAN010000008">
    <property type="protein sequence ID" value="KAK1922590.1"/>
    <property type="molecule type" value="Genomic_DNA"/>
</dbReference>
<keyword evidence="5" id="KW-0999">Mitochondrion inner membrane</keyword>
<keyword evidence="7" id="KW-0496">Mitochondrion</keyword>
<dbReference type="GO" id="GO:0006122">
    <property type="term" value="P:mitochondrial electron transport, ubiquinol to cytochrome c"/>
    <property type="evidence" value="ECO:0007669"/>
    <property type="project" value="InterPro"/>
</dbReference>
<dbReference type="PANTHER" id="PTHR12022:SF0">
    <property type="entry name" value="CYTOCHROME B-C1 COMPLEX SUBUNIT 7"/>
    <property type="match status" value="1"/>
</dbReference>
<keyword evidence="3" id="KW-0813">Transport</keyword>
<evidence type="ECO:0000313" key="11">
    <source>
        <dbReference type="Proteomes" id="UP001182556"/>
    </source>
</evidence>
<dbReference type="Pfam" id="PF02271">
    <property type="entry name" value="UCR_14kD"/>
    <property type="match status" value="1"/>
</dbReference>
<keyword evidence="11" id="KW-1185">Reference proteome</keyword>
<dbReference type="PANTHER" id="PTHR12022">
    <property type="entry name" value="UBIQUINOL-CYTOCHROME C REDUCTASE COMPLEX 14 KD PROTEIN"/>
    <property type="match status" value="1"/>
</dbReference>
<protein>
    <recommendedName>
        <fullName evidence="9">Complex III subunit 7</fullName>
    </recommendedName>
</protein>
<organism evidence="10 11">
    <name type="scientific">Papiliotrema laurentii</name>
    <name type="common">Cryptococcus laurentii</name>
    <dbReference type="NCBI Taxonomy" id="5418"/>
    <lineage>
        <taxon>Eukaryota</taxon>
        <taxon>Fungi</taxon>
        <taxon>Dikarya</taxon>
        <taxon>Basidiomycota</taxon>
        <taxon>Agaricomycotina</taxon>
        <taxon>Tremellomycetes</taxon>
        <taxon>Tremellales</taxon>
        <taxon>Rhynchogastremaceae</taxon>
        <taxon>Papiliotrema</taxon>
    </lineage>
</organism>
<comment type="subcellular location">
    <subcellularLocation>
        <location evidence="1">Mitochondrion inner membrane</location>
        <topology evidence="1">Peripheral membrane protein</topology>
        <orientation evidence="1">Matrix side</orientation>
    </subcellularLocation>
</comment>